<dbReference type="AlphaFoldDB" id="E4XA87"/>
<evidence type="ECO:0000256" key="4">
    <source>
        <dbReference type="ARBA" id="ARBA00023136"/>
    </source>
</evidence>
<evidence type="ECO:0000256" key="1">
    <source>
        <dbReference type="ARBA" id="ARBA00004141"/>
    </source>
</evidence>
<evidence type="ECO:0000313" key="6">
    <source>
        <dbReference type="EMBL" id="CBY08365.1"/>
    </source>
</evidence>
<dbReference type="SUPFAM" id="SSF103473">
    <property type="entry name" value="MFS general substrate transporter"/>
    <property type="match status" value="1"/>
</dbReference>
<comment type="subcellular location">
    <subcellularLocation>
        <location evidence="1">Membrane</location>
        <topology evidence="1">Multi-pass membrane protein</topology>
    </subcellularLocation>
</comment>
<dbReference type="InterPro" id="IPR005828">
    <property type="entry name" value="MFS_sugar_transport-like"/>
</dbReference>
<evidence type="ECO:0000256" key="5">
    <source>
        <dbReference type="SAM" id="Phobius"/>
    </source>
</evidence>
<keyword evidence="3 5" id="KW-1133">Transmembrane helix</keyword>
<feature type="transmembrane region" description="Helical" evidence="5">
    <location>
        <begin position="190"/>
        <end position="210"/>
    </location>
</feature>
<keyword evidence="2 5" id="KW-0812">Transmembrane</keyword>
<proteinExistence type="predicted"/>
<keyword evidence="7" id="KW-1185">Reference proteome</keyword>
<feature type="transmembrane region" description="Helical" evidence="5">
    <location>
        <begin position="42"/>
        <end position="59"/>
    </location>
</feature>
<sequence length="325" mass="37591">MFELSKKSWKWVIGLYTSAMWTTSLLWLTLVTYFIRDWQLAFKIYSSPMLFAILYIFYYPESPRWLLERGRTEEAIDWLCKIAKTNGVQIERSVITEQLTQLKDNRRSNNDVETHETVVDYLKRVKVSGRFCILIWIHSSAMLLWYNIVFATGTMNCCIYVTFTVMVLLEGPLRMSYNAFLLKRIRRKGIAFFISASSICFIILITLQRYEKEDEFWIPKLVFGVVSKLMVQSYMTYMFTIASEVSPTFFRARAMSALLAFGNLSSTCAPLILKMIGTNTPVFALLALLSANLIFFLPPVIQADLPNNLDDAERLALTAKKLFAF</sequence>
<dbReference type="OrthoDB" id="5296287at2759"/>
<keyword evidence="4 5" id="KW-0472">Membrane</keyword>
<evidence type="ECO:0000256" key="2">
    <source>
        <dbReference type="ARBA" id="ARBA00022692"/>
    </source>
</evidence>
<evidence type="ECO:0000313" key="7">
    <source>
        <dbReference type="Proteomes" id="UP000001307"/>
    </source>
</evidence>
<feature type="transmembrane region" description="Helical" evidence="5">
    <location>
        <begin position="282"/>
        <end position="301"/>
    </location>
</feature>
<evidence type="ECO:0000256" key="3">
    <source>
        <dbReference type="ARBA" id="ARBA00022989"/>
    </source>
</evidence>
<organism evidence="6">
    <name type="scientific">Oikopleura dioica</name>
    <name type="common">Tunicate</name>
    <dbReference type="NCBI Taxonomy" id="34765"/>
    <lineage>
        <taxon>Eukaryota</taxon>
        <taxon>Metazoa</taxon>
        <taxon>Chordata</taxon>
        <taxon>Tunicata</taxon>
        <taxon>Appendicularia</taxon>
        <taxon>Copelata</taxon>
        <taxon>Oikopleuridae</taxon>
        <taxon>Oikopleura</taxon>
    </lineage>
</organism>
<dbReference type="GO" id="GO:0016020">
    <property type="term" value="C:membrane"/>
    <property type="evidence" value="ECO:0007669"/>
    <property type="project" value="UniProtKB-SubCell"/>
</dbReference>
<feature type="transmembrane region" description="Helical" evidence="5">
    <location>
        <begin position="144"/>
        <end position="169"/>
    </location>
</feature>
<feature type="transmembrane region" description="Helical" evidence="5">
    <location>
        <begin position="222"/>
        <end position="242"/>
    </location>
</feature>
<dbReference type="PANTHER" id="PTHR24064">
    <property type="entry name" value="SOLUTE CARRIER FAMILY 22 MEMBER"/>
    <property type="match status" value="1"/>
</dbReference>
<dbReference type="InterPro" id="IPR036259">
    <property type="entry name" value="MFS_trans_sf"/>
</dbReference>
<dbReference type="GO" id="GO:0022857">
    <property type="term" value="F:transmembrane transporter activity"/>
    <property type="evidence" value="ECO:0007669"/>
    <property type="project" value="InterPro"/>
</dbReference>
<evidence type="ECO:0008006" key="8">
    <source>
        <dbReference type="Google" id="ProtNLM"/>
    </source>
</evidence>
<feature type="transmembrane region" description="Helical" evidence="5">
    <location>
        <begin position="12"/>
        <end position="35"/>
    </location>
</feature>
<name>E4XA87_OIKDI</name>
<protein>
    <recommendedName>
        <fullName evidence="8">Major facilitator superfamily (MFS) profile domain-containing protein</fullName>
    </recommendedName>
</protein>
<dbReference type="Gene3D" id="1.20.1250.20">
    <property type="entry name" value="MFS general substrate transporter like domains"/>
    <property type="match status" value="1"/>
</dbReference>
<dbReference type="Proteomes" id="UP000001307">
    <property type="component" value="Unassembled WGS sequence"/>
</dbReference>
<gene>
    <name evidence="6" type="ORF">GSOID_T00004931001</name>
</gene>
<dbReference type="EMBL" id="FN653031">
    <property type="protein sequence ID" value="CBY08365.1"/>
    <property type="molecule type" value="Genomic_DNA"/>
</dbReference>
<reference evidence="6" key="1">
    <citation type="journal article" date="2010" name="Science">
        <title>Plasticity of animal genome architecture unmasked by rapid evolution of a pelagic tunicate.</title>
        <authorList>
            <person name="Denoeud F."/>
            <person name="Henriet S."/>
            <person name="Mungpakdee S."/>
            <person name="Aury J.M."/>
            <person name="Da Silva C."/>
            <person name="Brinkmann H."/>
            <person name="Mikhaleva J."/>
            <person name="Olsen L.C."/>
            <person name="Jubin C."/>
            <person name="Canestro C."/>
            <person name="Bouquet J.M."/>
            <person name="Danks G."/>
            <person name="Poulain J."/>
            <person name="Campsteijn C."/>
            <person name="Adamski M."/>
            <person name="Cross I."/>
            <person name="Yadetie F."/>
            <person name="Muffato M."/>
            <person name="Louis A."/>
            <person name="Butcher S."/>
            <person name="Tsagkogeorga G."/>
            <person name="Konrad A."/>
            <person name="Singh S."/>
            <person name="Jensen M.F."/>
            <person name="Cong E.H."/>
            <person name="Eikeseth-Otteraa H."/>
            <person name="Noel B."/>
            <person name="Anthouard V."/>
            <person name="Porcel B.M."/>
            <person name="Kachouri-Lafond R."/>
            <person name="Nishino A."/>
            <person name="Ugolini M."/>
            <person name="Chourrout P."/>
            <person name="Nishida H."/>
            <person name="Aasland R."/>
            <person name="Huzurbazar S."/>
            <person name="Westhof E."/>
            <person name="Delsuc F."/>
            <person name="Lehrach H."/>
            <person name="Reinhardt R."/>
            <person name="Weissenbach J."/>
            <person name="Roy S.W."/>
            <person name="Artiguenave F."/>
            <person name="Postlethwait J.H."/>
            <person name="Manak J.R."/>
            <person name="Thompson E.M."/>
            <person name="Jaillon O."/>
            <person name="Du Pasquier L."/>
            <person name="Boudinot P."/>
            <person name="Liberles D.A."/>
            <person name="Volff J.N."/>
            <person name="Philippe H."/>
            <person name="Lenhard B."/>
            <person name="Roest Crollius H."/>
            <person name="Wincker P."/>
            <person name="Chourrout D."/>
        </authorList>
    </citation>
    <scope>NUCLEOTIDE SEQUENCE [LARGE SCALE GENOMIC DNA]</scope>
</reference>
<dbReference type="Pfam" id="PF00083">
    <property type="entry name" value="Sugar_tr"/>
    <property type="match status" value="1"/>
</dbReference>
<accession>E4XA87</accession>
<dbReference type="InParanoid" id="E4XA87"/>